<sequence length="256" mass="28301">MEQGKRLLVFHLIDSFTAGIPLGKLAVKLEGVLQQPLQKQNGMFVFQHLTGGSFWAQVKCEHYFDVQIEASLESLDPLYPVVIVPLTPKPSYPFPEETTLIRASLRDERGETRPDVSVRAIAFSESCMKAKLSAELAAGETEIALARLNGRVRVGERYALGQESCSIAAVVEGSRTCKLTRPLTETHPRGTSLLPCVETKSDSRGEIAIAFGNCKSQRFDVLLTIADGEREFRKEVSVEEGKLFNLRAVKLDDFSS</sequence>
<dbReference type="RefSeq" id="WP_386047812.1">
    <property type="nucleotide sequence ID" value="NZ_JBHUIO010000009.1"/>
</dbReference>
<dbReference type="EMBL" id="JBHUIO010000009">
    <property type="protein sequence ID" value="MFD2171200.1"/>
    <property type="molecule type" value="Genomic_DNA"/>
</dbReference>
<dbReference type="Proteomes" id="UP001597343">
    <property type="component" value="Unassembled WGS sequence"/>
</dbReference>
<reference evidence="2" key="1">
    <citation type="journal article" date="2019" name="Int. J. Syst. Evol. Microbiol.">
        <title>The Global Catalogue of Microorganisms (GCM) 10K type strain sequencing project: providing services to taxonomists for standard genome sequencing and annotation.</title>
        <authorList>
            <consortium name="The Broad Institute Genomics Platform"/>
            <consortium name="The Broad Institute Genome Sequencing Center for Infectious Disease"/>
            <person name="Wu L."/>
            <person name="Ma J."/>
        </authorList>
    </citation>
    <scope>NUCLEOTIDE SEQUENCE [LARGE SCALE GENOMIC DNA]</scope>
    <source>
        <strain evidence="2">CGMCC 1.13574</strain>
    </source>
</reference>
<proteinExistence type="predicted"/>
<accession>A0ABW5A150</accession>
<evidence type="ECO:0000313" key="2">
    <source>
        <dbReference type="Proteomes" id="UP001597343"/>
    </source>
</evidence>
<gene>
    <name evidence="1" type="ORF">ACFSOY_14625</name>
</gene>
<protein>
    <submittedName>
        <fullName evidence="1">Uncharacterized protein</fullName>
    </submittedName>
</protein>
<organism evidence="1 2">
    <name type="scientific">Tumebacillus lipolyticus</name>
    <dbReference type="NCBI Taxonomy" id="1280370"/>
    <lineage>
        <taxon>Bacteria</taxon>
        <taxon>Bacillati</taxon>
        <taxon>Bacillota</taxon>
        <taxon>Bacilli</taxon>
        <taxon>Bacillales</taxon>
        <taxon>Alicyclobacillaceae</taxon>
        <taxon>Tumebacillus</taxon>
    </lineage>
</organism>
<keyword evidence="2" id="KW-1185">Reference proteome</keyword>
<comment type="caution">
    <text evidence="1">The sequence shown here is derived from an EMBL/GenBank/DDBJ whole genome shotgun (WGS) entry which is preliminary data.</text>
</comment>
<name>A0ABW5A150_9BACL</name>
<evidence type="ECO:0000313" key="1">
    <source>
        <dbReference type="EMBL" id="MFD2171200.1"/>
    </source>
</evidence>